<evidence type="ECO:0000313" key="1">
    <source>
        <dbReference type="EMBL" id="OUQ04462.1"/>
    </source>
</evidence>
<protein>
    <recommendedName>
        <fullName evidence="3">DUF3788 domain-containing protein</fullName>
    </recommendedName>
</protein>
<dbReference type="Pfam" id="PF12663">
    <property type="entry name" value="DUF3788"/>
    <property type="match status" value="1"/>
</dbReference>
<name>A0A1Y4PS24_9FIRM</name>
<dbReference type="EMBL" id="NFLB01000011">
    <property type="protein sequence ID" value="OUQ04462.1"/>
    <property type="molecule type" value="Genomic_DNA"/>
</dbReference>
<evidence type="ECO:0008006" key="3">
    <source>
        <dbReference type="Google" id="ProtNLM"/>
    </source>
</evidence>
<accession>A0A1Y4PS24</accession>
<comment type="caution">
    <text evidence="1">The sequence shown here is derived from an EMBL/GenBank/DDBJ whole genome shotgun (WGS) entry which is preliminary data.</text>
</comment>
<proteinExistence type="predicted"/>
<dbReference type="RefSeq" id="WP_087257262.1">
    <property type="nucleotide sequence ID" value="NZ_JBKTEH010000001.1"/>
</dbReference>
<dbReference type="Proteomes" id="UP000196258">
    <property type="component" value="Unassembled WGS sequence"/>
</dbReference>
<gene>
    <name evidence="1" type="ORF">B5E91_09935</name>
</gene>
<reference evidence="2" key="1">
    <citation type="submission" date="2017-04" db="EMBL/GenBank/DDBJ databases">
        <title>Function of individual gut microbiota members based on whole genome sequencing of pure cultures obtained from chicken caecum.</title>
        <authorList>
            <person name="Medvecky M."/>
            <person name="Cejkova D."/>
            <person name="Polansky O."/>
            <person name="Karasova D."/>
            <person name="Kubasova T."/>
            <person name="Cizek A."/>
            <person name="Rychlik I."/>
        </authorList>
    </citation>
    <scope>NUCLEOTIDE SEQUENCE [LARGE SCALE GENOMIC DNA]</scope>
    <source>
        <strain evidence="2">An149</strain>
    </source>
</reference>
<dbReference type="AlphaFoldDB" id="A0A1Y4PS24"/>
<evidence type="ECO:0000313" key="2">
    <source>
        <dbReference type="Proteomes" id="UP000196258"/>
    </source>
</evidence>
<sequence>MFERENSSYHPTIMGLNDYINNSLWNNFYLHITDVYHLKPLFEFSKCSYEFGWNVKFKKGNKTLCTIYPKKDYFTVMIVIGRKEKEYFESSLASFGKKIQDIYKQTKEGNGQRWLMIDLEDHDICYEDVKKILAIRSMSF</sequence>
<dbReference type="InterPro" id="IPR024265">
    <property type="entry name" value="DUF3788"/>
</dbReference>
<organism evidence="1 2">
    <name type="scientific">Thomasclavelia spiroformis</name>
    <dbReference type="NCBI Taxonomy" id="29348"/>
    <lineage>
        <taxon>Bacteria</taxon>
        <taxon>Bacillati</taxon>
        <taxon>Bacillota</taxon>
        <taxon>Erysipelotrichia</taxon>
        <taxon>Erysipelotrichales</taxon>
        <taxon>Coprobacillaceae</taxon>
        <taxon>Thomasclavelia</taxon>
    </lineage>
</organism>